<organism evidence="1 2">
    <name type="scientific">Nelumbo nucifera</name>
    <name type="common">Sacred lotus</name>
    <dbReference type="NCBI Taxonomy" id="4432"/>
    <lineage>
        <taxon>Eukaryota</taxon>
        <taxon>Viridiplantae</taxon>
        <taxon>Streptophyta</taxon>
        <taxon>Embryophyta</taxon>
        <taxon>Tracheophyta</taxon>
        <taxon>Spermatophyta</taxon>
        <taxon>Magnoliopsida</taxon>
        <taxon>Proteales</taxon>
        <taxon>Nelumbonaceae</taxon>
        <taxon>Nelumbo</taxon>
    </lineage>
</organism>
<evidence type="ECO:0000313" key="1">
    <source>
        <dbReference type="EMBL" id="DAD42418.1"/>
    </source>
</evidence>
<dbReference type="Proteomes" id="UP000607653">
    <property type="component" value="Unassembled WGS sequence"/>
</dbReference>
<comment type="caution">
    <text evidence="1">The sequence shown here is derived from an EMBL/GenBank/DDBJ whole genome shotgun (WGS) entry which is preliminary data.</text>
</comment>
<reference evidence="1 2" key="1">
    <citation type="journal article" date="2020" name="Mol. Biol. Evol.">
        <title>Distinct Expression and Methylation Patterns for Genes with Different Fates following a Single Whole-Genome Duplication in Flowering Plants.</title>
        <authorList>
            <person name="Shi T."/>
            <person name="Rahmani R.S."/>
            <person name="Gugger P.F."/>
            <person name="Wang M."/>
            <person name="Li H."/>
            <person name="Zhang Y."/>
            <person name="Li Z."/>
            <person name="Wang Q."/>
            <person name="Van de Peer Y."/>
            <person name="Marchal K."/>
            <person name="Chen J."/>
        </authorList>
    </citation>
    <scope>NUCLEOTIDE SEQUENCE [LARGE SCALE GENOMIC DNA]</scope>
    <source>
        <tissue evidence="1">Leaf</tissue>
    </source>
</reference>
<accession>A0A822ZKY8</accession>
<keyword evidence="2" id="KW-1185">Reference proteome</keyword>
<protein>
    <submittedName>
        <fullName evidence="1">Uncharacterized protein</fullName>
    </submittedName>
</protein>
<evidence type="ECO:0000313" key="2">
    <source>
        <dbReference type="Proteomes" id="UP000607653"/>
    </source>
</evidence>
<dbReference type="EMBL" id="DUZY01000006">
    <property type="protein sequence ID" value="DAD42418.1"/>
    <property type="molecule type" value="Genomic_DNA"/>
</dbReference>
<dbReference type="AlphaFoldDB" id="A0A822ZKY8"/>
<sequence>MLYKEKQSYMYFARLGYIVQATKLIV</sequence>
<name>A0A822ZKY8_NELNU</name>
<gene>
    <name evidence="1" type="ORF">HUJ06_000648</name>
</gene>
<proteinExistence type="predicted"/>